<evidence type="ECO:0000256" key="1">
    <source>
        <dbReference type="SAM" id="MobiDB-lite"/>
    </source>
</evidence>
<dbReference type="Proteomes" id="UP001461498">
    <property type="component" value="Unassembled WGS sequence"/>
</dbReference>
<feature type="compositionally biased region" description="Polar residues" evidence="1">
    <location>
        <begin position="114"/>
        <end position="129"/>
    </location>
</feature>
<gene>
    <name evidence="2" type="ORF">O3M35_005232</name>
</gene>
<feature type="compositionally biased region" description="Basic and acidic residues" evidence="1">
    <location>
        <begin position="147"/>
        <end position="157"/>
    </location>
</feature>
<evidence type="ECO:0000313" key="2">
    <source>
        <dbReference type="EMBL" id="KAK9510444.1"/>
    </source>
</evidence>
<sequence length="311" mass="36359">MHQIWLTPCTSLYRFMRANEAQWDDAFKCLNKACQTQITIKGNCIDFMKEKNTFHAPHIEIPYSRDPRRAEFDYEKFSYSEEQDQQNGEEAISQFLAVDRSLQTQGKEYRPPHRTSSSNYTPTPVNRQVGTVKPPLMERREYGGQAEDNRGATDFRKNLRPTNYNRRNDPIMELEMKGREIARNNSQNEDDPPYNFQAMLRKTRYVDYENESSYKRQSFKRRSSIKENTYPYGGDSRQNIINNNVNSNYPADKKKSFNRKNSLENLKMMMHTSHDFKSQSPIFENGNYHDGDIITAELAPGLIITGKVADL</sequence>
<proteinExistence type="predicted"/>
<dbReference type="AlphaFoldDB" id="A0AAW1DPP9"/>
<feature type="compositionally biased region" description="Low complexity" evidence="1">
    <location>
        <begin position="239"/>
        <end position="248"/>
    </location>
</feature>
<comment type="caution">
    <text evidence="2">The sequence shown here is derived from an EMBL/GenBank/DDBJ whole genome shotgun (WGS) entry which is preliminary data.</text>
</comment>
<organism evidence="2 3">
    <name type="scientific">Rhynocoris fuscipes</name>
    <dbReference type="NCBI Taxonomy" id="488301"/>
    <lineage>
        <taxon>Eukaryota</taxon>
        <taxon>Metazoa</taxon>
        <taxon>Ecdysozoa</taxon>
        <taxon>Arthropoda</taxon>
        <taxon>Hexapoda</taxon>
        <taxon>Insecta</taxon>
        <taxon>Pterygota</taxon>
        <taxon>Neoptera</taxon>
        <taxon>Paraneoptera</taxon>
        <taxon>Hemiptera</taxon>
        <taxon>Heteroptera</taxon>
        <taxon>Panheteroptera</taxon>
        <taxon>Cimicomorpha</taxon>
        <taxon>Reduviidae</taxon>
        <taxon>Harpactorinae</taxon>
        <taxon>Harpactorini</taxon>
        <taxon>Rhynocoris</taxon>
    </lineage>
</organism>
<feature type="region of interest" description="Disordered" evidence="1">
    <location>
        <begin position="147"/>
        <end position="166"/>
    </location>
</feature>
<reference evidence="2 3" key="1">
    <citation type="submission" date="2022-12" db="EMBL/GenBank/DDBJ databases">
        <title>Chromosome-level genome assembly of true bugs.</title>
        <authorList>
            <person name="Ma L."/>
            <person name="Li H."/>
        </authorList>
    </citation>
    <scope>NUCLEOTIDE SEQUENCE [LARGE SCALE GENOMIC DNA]</scope>
    <source>
        <strain evidence="2">Lab_2022b</strain>
    </source>
</reference>
<dbReference type="EMBL" id="JAPXFL010000002">
    <property type="protein sequence ID" value="KAK9510444.1"/>
    <property type="molecule type" value="Genomic_DNA"/>
</dbReference>
<accession>A0AAW1DPP9</accession>
<feature type="region of interest" description="Disordered" evidence="1">
    <location>
        <begin position="105"/>
        <end position="131"/>
    </location>
</feature>
<keyword evidence="3" id="KW-1185">Reference proteome</keyword>
<evidence type="ECO:0000313" key="3">
    <source>
        <dbReference type="Proteomes" id="UP001461498"/>
    </source>
</evidence>
<protein>
    <submittedName>
        <fullName evidence="2">Uncharacterized protein</fullName>
    </submittedName>
</protein>
<name>A0AAW1DPP9_9HEMI</name>
<feature type="region of interest" description="Disordered" evidence="1">
    <location>
        <begin position="226"/>
        <end position="255"/>
    </location>
</feature>